<accession>I7LX90</accession>
<organism evidence="1 2">
    <name type="scientific">Tetrahymena thermophila (strain SB210)</name>
    <dbReference type="NCBI Taxonomy" id="312017"/>
    <lineage>
        <taxon>Eukaryota</taxon>
        <taxon>Sar</taxon>
        <taxon>Alveolata</taxon>
        <taxon>Ciliophora</taxon>
        <taxon>Intramacronucleata</taxon>
        <taxon>Oligohymenophorea</taxon>
        <taxon>Hymenostomatida</taxon>
        <taxon>Tetrahymenina</taxon>
        <taxon>Tetrahymenidae</taxon>
        <taxon>Tetrahymena</taxon>
    </lineage>
</organism>
<evidence type="ECO:0000313" key="2">
    <source>
        <dbReference type="Proteomes" id="UP000009168"/>
    </source>
</evidence>
<dbReference type="RefSeq" id="XP_001024223.2">
    <property type="nucleotide sequence ID" value="XM_001024223.2"/>
</dbReference>
<dbReference type="EMBL" id="GG662464">
    <property type="protein sequence ID" value="EAS03978.2"/>
    <property type="molecule type" value="Genomic_DNA"/>
</dbReference>
<name>I7LX90_TETTS</name>
<protein>
    <submittedName>
        <fullName evidence="1">Uncharacterized protein</fullName>
    </submittedName>
</protein>
<proteinExistence type="predicted"/>
<dbReference type="KEGG" id="tet:TTHERM_00458160"/>
<dbReference type="GeneID" id="7828361"/>
<dbReference type="AlphaFoldDB" id="I7LX90"/>
<reference evidence="2" key="1">
    <citation type="journal article" date="2006" name="PLoS Biol.">
        <title>Macronuclear genome sequence of the ciliate Tetrahymena thermophila, a model eukaryote.</title>
        <authorList>
            <person name="Eisen J.A."/>
            <person name="Coyne R.S."/>
            <person name="Wu M."/>
            <person name="Wu D."/>
            <person name="Thiagarajan M."/>
            <person name="Wortman J.R."/>
            <person name="Badger J.H."/>
            <person name="Ren Q."/>
            <person name="Amedeo P."/>
            <person name="Jones K.M."/>
            <person name="Tallon L.J."/>
            <person name="Delcher A.L."/>
            <person name="Salzberg S.L."/>
            <person name="Silva J.C."/>
            <person name="Haas B.J."/>
            <person name="Majoros W.H."/>
            <person name="Farzad M."/>
            <person name="Carlton J.M."/>
            <person name="Smith R.K. Jr."/>
            <person name="Garg J."/>
            <person name="Pearlman R.E."/>
            <person name="Karrer K.M."/>
            <person name="Sun L."/>
            <person name="Manning G."/>
            <person name="Elde N.C."/>
            <person name="Turkewitz A.P."/>
            <person name="Asai D.J."/>
            <person name="Wilkes D.E."/>
            <person name="Wang Y."/>
            <person name="Cai H."/>
            <person name="Collins K."/>
            <person name="Stewart B.A."/>
            <person name="Lee S.R."/>
            <person name="Wilamowska K."/>
            <person name="Weinberg Z."/>
            <person name="Ruzzo W.L."/>
            <person name="Wloga D."/>
            <person name="Gaertig J."/>
            <person name="Frankel J."/>
            <person name="Tsao C.-C."/>
            <person name="Gorovsky M.A."/>
            <person name="Keeling P.J."/>
            <person name="Waller R.F."/>
            <person name="Patron N.J."/>
            <person name="Cherry J.M."/>
            <person name="Stover N.A."/>
            <person name="Krieger C.J."/>
            <person name="del Toro C."/>
            <person name="Ryder H.F."/>
            <person name="Williamson S.C."/>
            <person name="Barbeau R.A."/>
            <person name="Hamilton E.P."/>
            <person name="Orias E."/>
        </authorList>
    </citation>
    <scope>NUCLEOTIDE SEQUENCE [LARGE SCALE GENOMIC DNA]</scope>
    <source>
        <strain evidence="2">SB210</strain>
    </source>
</reference>
<gene>
    <name evidence="1" type="ORF">TTHERM_00458160</name>
</gene>
<dbReference type="InParanoid" id="I7LX90"/>
<evidence type="ECO:0000313" key="1">
    <source>
        <dbReference type="EMBL" id="EAS03978.2"/>
    </source>
</evidence>
<keyword evidence="2" id="KW-1185">Reference proteome</keyword>
<sequence>METIKVKSWAKVPIAKRLEIKEELEKIRNDPYIREWKQCMEGWGVPQATISKWTNMQRGKKGRESSLGEIIMKEMLEKIFHKEIGPAEFWQIKPKNLIKKLKIDKYFNFICKNQSSRYYYIRTTRQKMIEEGVKRALESIEKLKKLCEYYQK</sequence>
<dbReference type="Proteomes" id="UP000009168">
    <property type="component" value="Unassembled WGS sequence"/>
</dbReference>